<dbReference type="Pfam" id="PF04993">
    <property type="entry name" value="TfoX_N"/>
    <property type="match status" value="1"/>
</dbReference>
<dbReference type="InterPro" id="IPR007076">
    <property type="entry name" value="TfoX_N"/>
</dbReference>
<protein>
    <submittedName>
        <fullName evidence="2">Competence protein TfoX</fullName>
    </submittedName>
</protein>
<dbReference type="SUPFAM" id="SSF159894">
    <property type="entry name" value="YgaC/TfoX-N like"/>
    <property type="match status" value="1"/>
</dbReference>
<dbReference type="KEGG" id="phr:C6569_08955"/>
<keyword evidence="3" id="KW-1185">Reference proteome</keyword>
<accession>A0A2S0NAI0</accession>
<evidence type="ECO:0000313" key="2">
    <source>
        <dbReference type="EMBL" id="AVO45180.1"/>
    </source>
</evidence>
<dbReference type="Proteomes" id="UP000237889">
    <property type="component" value="Chromosome"/>
</dbReference>
<dbReference type="Gene3D" id="3.30.1460.30">
    <property type="entry name" value="YgaC/TfoX-N like chaperone"/>
    <property type="match status" value="1"/>
</dbReference>
<gene>
    <name evidence="2" type="ORF">C6569_08955</name>
</gene>
<evidence type="ECO:0000313" key="3">
    <source>
        <dbReference type="Proteomes" id="UP000237889"/>
    </source>
</evidence>
<sequence>MAAFDPDFLVDLFAPFARVTVRRMFSGYGVYREGRVFAWALTEGIFLKTDEETAGAFDAAGLAIFVYRTKDGARSVGSYRRMPDSCFDDEGELRHWAGLAWQAALRAPVKAGKGLRRP</sequence>
<evidence type="ECO:0000259" key="1">
    <source>
        <dbReference type="Pfam" id="PF04993"/>
    </source>
</evidence>
<name>A0A2S0NAI0_9HYPH</name>
<dbReference type="AlphaFoldDB" id="A0A2S0NAI0"/>
<feature type="domain" description="TfoX N-terminal" evidence="1">
    <location>
        <begin position="11"/>
        <end position="104"/>
    </location>
</feature>
<dbReference type="EMBL" id="CP027668">
    <property type="protein sequence ID" value="AVO45180.1"/>
    <property type="molecule type" value="Genomic_DNA"/>
</dbReference>
<reference evidence="2 3" key="1">
    <citation type="submission" date="2018-03" db="EMBL/GenBank/DDBJ databases">
        <title>Genome sequencing of Phreatobacter sp.</title>
        <authorList>
            <person name="Kim S.-J."/>
            <person name="Heo J."/>
            <person name="Kwon S.-W."/>
        </authorList>
    </citation>
    <scope>NUCLEOTIDE SEQUENCE [LARGE SCALE GENOMIC DNA]</scope>
    <source>
        <strain evidence="2 3">S-12</strain>
    </source>
</reference>
<organism evidence="2 3">
    <name type="scientific">Phreatobacter cathodiphilus</name>
    <dbReference type="NCBI Taxonomy" id="1868589"/>
    <lineage>
        <taxon>Bacteria</taxon>
        <taxon>Pseudomonadati</taxon>
        <taxon>Pseudomonadota</taxon>
        <taxon>Alphaproteobacteria</taxon>
        <taxon>Hyphomicrobiales</taxon>
        <taxon>Phreatobacteraceae</taxon>
        <taxon>Phreatobacter</taxon>
    </lineage>
</organism>
<proteinExistence type="predicted"/>